<sequence>MHLSATIVTVLLSAFIATAAPFSKANHDDNLSPDKCTTGYKCDNKLQSRTYTQSEPNALGADIPNPAKDSPPGRGGHNHSKDQTKKRSIVTSQNTHPGHGPPPPPPPPPSLQPPGRGGYNSPSKARAVTEKFDALGPVKRQHRPTDGTDGRGAYQRSATESTLDSTSAREEPNSRAVKNSLSSHGGPHGDTDGRGGHNKRAAEPDTSDYAVHGNNKSGKPGRKGNGTDGRGGYSPSATKRKVEDSTAVEDVALGRGGYNHEPSKRDIDDATAVAGEEDVALGRGGYNHEP</sequence>
<keyword evidence="2" id="KW-0732">Signal</keyword>
<dbReference type="Proteomes" id="UP000799302">
    <property type="component" value="Unassembled WGS sequence"/>
</dbReference>
<gene>
    <name evidence="3" type="ORF">BT63DRAFT_423284</name>
</gene>
<feature type="compositionally biased region" description="Basic and acidic residues" evidence="1">
    <location>
        <begin position="187"/>
        <end position="203"/>
    </location>
</feature>
<feature type="compositionally biased region" description="Gly residues" evidence="1">
    <location>
        <begin position="223"/>
        <end position="232"/>
    </location>
</feature>
<proteinExistence type="predicted"/>
<feature type="signal peptide" evidence="2">
    <location>
        <begin position="1"/>
        <end position="19"/>
    </location>
</feature>
<protein>
    <recommendedName>
        <fullName evidence="5">Pal1-domain-containing protein</fullName>
    </recommendedName>
</protein>
<evidence type="ECO:0000313" key="3">
    <source>
        <dbReference type="EMBL" id="KAF2671025.1"/>
    </source>
</evidence>
<organism evidence="3 4">
    <name type="scientific">Microthyrium microscopicum</name>
    <dbReference type="NCBI Taxonomy" id="703497"/>
    <lineage>
        <taxon>Eukaryota</taxon>
        <taxon>Fungi</taxon>
        <taxon>Dikarya</taxon>
        <taxon>Ascomycota</taxon>
        <taxon>Pezizomycotina</taxon>
        <taxon>Dothideomycetes</taxon>
        <taxon>Dothideomycetes incertae sedis</taxon>
        <taxon>Microthyriales</taxon>
        <taxon>Microthyriaceae</taxon>
        <taxon>Microthyrium</taxon>
    </lineage>
</organism>
<evidence type="ECO:0000256" key="1">
    <source>
        <dbReference type="SAM" id="MobiDB-lite"/>
    </source>
</evidence>
<name>A0A6A6UFG6_9PEZI</name>
<feature type="compositionally biased region" description="Pro residues" evidence="1">
    <location>
        <begin position="99"/>
        <end position="112"/>
    </location>
</feature>
<accession>A0A6A6UFG6</accession>
<feature type="compositionally biased region" description="Polar residues" evidence="1">
    <location>
        <begin position="156"/>
        <end position="166"/>
    </location>
</feature>
<reference evidence="3" key="1">
    <citation type="journal article" date="2020" name="Stud. Mycol.">
        <title>101 Dothideomycetes genomes: a test case for predicting lifestyles and emergence of pathogens.</title>
        <authorList>
            <person name="Haridas S."/>
            <person name="Albert R."/>
            <person name="Binder M."/>
            <person name="Bloem J."/>
            <person name="Labutti K."/>
            <person name="Salamov A."/>
            <person name="Andreopoulos B."/>
            <person name="Baker S."/>
            <person name="Barry K."/>
            <person name="Bills G."/>
            <person name="Bluhm B."/>
            <person name="Cannon C."/>
            <person name="Castanera R."/>
            <person name="Culley D."/>
            <person name="Daum C."/>
            <person name="Ezra D."/>
            <person name="Gonzalez J."/>
            <person name="Henrissat B."/>
            <person name="Kuo A."/>
            <person name="Liang C."/>
            <person name="Lipzen A."/>
            <person name="Lutzoni F."/>
            <person name="Magnuson J."/>
            <person name="Mondo S."/>
            <person name="Nolan M."/>
            <person name="Ohm R."/>
            <person name="Pangilinan J."/>
            <person name="Park H.-J."/>
            <person name="Ramirez L."/>
            <person name="Alfaro M."/>
            <person name="Sun H."/>
            <person name="Tritt A."/>
            <person name="Yoshinaga Y."/>
            <person name="Zwiers L.-H."/>
            <person name="Turgeon B."/>
            <person name="Goodwin S."/>
            <person name="Spatafora J."/>
            <person name="Crous P."/>
            <person name="Grigoriev I."/>
        </authorList>
    </citation>
    <scope>NUCLEOTIDE SEQUENCE</scope>
    <source>
        <strain evidence="3">CBS 115976</strain>
    </source>
</reference>
<evidence type="ECO:0008006" key="5">
    <source>
        <dbReference type="Google" id="ProtNLM"/>
    </source>
</evidence>
<feature type="compositionally biased region" description="Polar residues" evidence="1">
    <location>
        <begin position="47"/>
        <end position="56"/>
    </location>
</feature>
<dbReference type="AlphaFoldDB" id="A0A6A6UFG6"/>
<dbReference type="EMBL" id="MU004233">
    <property type="protein sequence ID" value="KAF2671025.1"/>
    <property type="molecule type" value="Genomic_DNA"/>
</dbReference>
<evidence type="ECO:0000313" key="4">
    <source>
        <dbReference type="Proteomes" id="UP000799302"/>
    </source>
</evidence>
<feature type="region of interest" description="Disordered" evidence="1">
    <location>
        <begin position="47"/>
        <end position="245"/>
    </location>
</feature>
<feature type="chain" id="PRO_5025358483" description="Pal1-domain-containing protein" evidence="2">
    <location>
        <begin position="20"/>
        <end position="290"/>
    </location>
</feature>
<keyword evidence="4" id="KW-1185">Reference proteome</keyword>
<evidence type="ECO:0000256" key="2">
    <source>
        <dbReference type="SAM" id="SignalP"/>
    </source>
</evidence>